<name>A0ABM7NYF7_9BACT</name>
<keyword evidence="7 8" id="KW-0067">ATP-binding</keyword>
<evidence type="ECO:0000256" key="7">
    <source>
        <dbReference type="ARBA" id="ARBA00022840"/>
    </source>
</evidence>
<keyword evidence="5 8" id="KW-0547">Nucleotide-binding</keyword>
<dbReference type="PROSITE" id="PS00902">
    <property type="entry name" value="GLUTAMATE_5_KINASE"/>
    <property type="match status" value="1"/>
</dbReference>
<organism evidence="10 11">
    <name type="scientific">Prevotella herbatica</name>
    <dbReference type="NCBI Taxonomy" id="2801997"/>
    <lineage>
        <taxon>Bacteria</taxon>
        <taxon>Pseudomonadati</taxon>
        <taxon>Bacteroidota</taxon>
        <taxon>Bacteroidia</taxon>
        <taxon>Bacteroidales</taxon>
        <taxon>Prevotellaceae</taxon>
        <taxon>Prevotella</taxon>
    </lineage>
</organism>
<dbReference type="NCBIfam" id="TIGR01027">
    <property type="entry name" value="proB"/>
    <property type="match status" value="1"/>
</dbReference>
<sequence length="357" mass="39528">MKRIVVKVGSNVLTRDDGKLDVTRMSAIVDQIVWMKRNGFEVILVSSGAMACGRDELKVNRKLDSVGQRQLYSAIGQVKLVGLYYDLFREYNMHVGQVLTMKDSFSTRGEYLNQRACMTVMLENNVIPIVNENDTVSVTELMFTDNDELSGLIASMMDADTLIILSNVDGIFNGDPKSSNTRVIPLVNYDRDLGEYIQDSKSGFGRGGMITKTNIAKKVAEEGIRVIIANGKTNNILIDIATKPQETMHTEFRPNPNPASQVKKWIAHSESFAKGIIHINKNAEDALKGDKAVSLLLVGVTSIEGDFEENDIINVVGSNNDIIAVGRSGYSASEAKENIGVHDLKPLIHYDYLYMEQ</sequence>
<dbReference type="EC" id="2.7.2.11" evidence="8"/>
<keyword evidence="6 8" id="KW-0418">Kinase</keyword>
<dbReference type="InterPro" id="IPR002478">
    <property type="entry name" value="PUA"/>
</dbReference>
<dbReference type="InterPro" id="IPR041739">
    <property type="entry name" value="G5K_ProB"/>
</dbReference>
<comment type="catalytic activity">
    <reaction evidence="8">
        <text>L-glutamate + ATP = L-glutamyl 5-phosphate + ADP</text>
        <dbReference type="Rhea" id="RHEA:14877"/>
        <dbReference type="ChEBI" id="CHEBI:29985"/>
        <dbReference type="ChEBI" id="CHEBI:30616"/>
        <dbReference type="ChEBI" id="CHEBI:58274"/>
        <dbReference type="ChEBI" id="CHEBI:456216"/>
        <dbReference type="EC" id="2.7.2.11"/>
    </reaction>
</comment>
<keyword evidence="11" id="KW-1185">Reference proteome</keyword>
<dbReference type="CDD" id="cd21157">
    <property type="entry name" value="PUA_G5K"/>
    <property type="match status" value="1"/>
</dbReference>
<dbReference type="InterPro" id="IPR001057">
    <property type="entry name" value="Glu/AcGlu_kinase"/>
</dbReference>
<evidence type="ECO:0000313" key="11">
    <source>
        <dbReference type="Proteomes" id="UP001319045"/>
    </source>
</evidence>
<evidence type="ECO:0000256" key="1">
    <source>
        <dbReference type="ARBA" id="ARBA00022490"/>
    </source>
</evidence>
<dbReference type="InterPro" id="IPR005715">
    <property type="entry name" value="Glu_5kinase/COase_Synthase"/>
</dbReference>
<evidence type="ECO:0000256" key="3">
    <source>
        <dbReference type="ARBA" id="ARBA00022650"/>
    </source>
</evidence>
<keyword evidence="1 8" id="KW-0963">Cytoplasm</keyword>
<dbReference type="SMART" id="SM00359">
    <property type="entry name" value="PUA"/>
    <property type="match status" value="1"/>
</dbReference>
<evidence type="ECO:0000313" key="10">
    <source>
        <dbReference type="EMBL" id="BCS85538.1"/>
    </source>
</evidence>
<keyword evidence="2 8" id="KW-0028">Amino-acid biosynthesis</keyword>
<comment type="pathway">
    <text evidence="8">Amino-acid biosynthesis; L-proline biosynthesis; L-glutamate 5-semialdehyde from L-glutamate: step 1/2.</text>
</comment>
<dbReference type="InterPro" id="IPR036974">
    <property type="entry name" value="PUA_sf"/>
</dbReference>
<feature type="binding site" evidence="8">
    <location>
        <position position="47"/>
    </location>
    <ligand>
        <name>substrate</name>
    </ligand>
</feature>
<comment type="subcellular location">
    <subcellularLocation>
        <location evidence="8">Cytoplasm</location>
    </subcellularLocation>
</comment>
<dbReference type="RefSeq" id="WP_207153186.1">
    <property type="nucleotide sequence ID" value="NZ_AP024484.1"/>
</dbReference>
<evidence type="ECO:0000256" key="2">
    <source>
        <dbReference type="ARBA" id="ARBA00022605"/>
    </source>
</evidence>
<dbReference type="SUPFAM" id="SSF88697">
    <property type="entry name" value="PUA domain-like"/>
    <property type="match status" value="1"/>
</dbReference>
<comment type="similarity">
    <text evidence="8">Belongs to the glutamate 5-kinase family.</text>
</comment>
<reference evidence="10 11" key="1">
    <citation type="journal article" date="2022" name="Int. J. Syst. Evol. Microbiol.">
        <title>Prevotella herbatica sp. nov., a plant polysaccharide-decomposing anaerobic bacterium isolated from a methanogenic reactor.</title>
        <authorList>
            <person name="Uek A."/>
            <person name="Tonouchi A."/>
            <person name="Kaku N."/>
            <person name="Ueki K."/>
        </authorList>
    </citation>
    <scope>NUCLEOTIDE SEQUENCE [LARGE SCALE GENOMIC DNA]</scope>
    <source>
        <strain evidence="10 11">WR041</strain>
    </source>
</reference>
<gene>
    <name evidence="8 10" type="primary">proB</name>
    <name evidence="10" type="ORF">prwr041_14310</name>
</gene>
<dbReference type="PANTHER" id="PTHR43654">
    <property type="entry name" value="GLUTAMATE 5-KINASE"/>
    <property type="match status" value="1"/>
</dbReference>
<dbReference type="HAMAP" id="MF_00456">
    <property type="entry name" value="ProB"/>
    <property type="match status" value="1"/>
</dbReference>
<dbReference type="PROSITE" id="PS50890">
    <property type="entry name" value="PUA"/>
    <property type="match status" value="1"/>
</dbReference>
<dbReference type="InterPro" id="IPR036393">
    <property type="entry name" value="AceGlu_kinase-like_sf"/>
</dbReference>
<dbReference type="Pfam" id="PF01472">
    <property type="entry name" value="PUA"/>
    <property type="match status" value="1"/>
</dbReference>
<dbReference type="Gene3D" id="3.40.1160.10">
    <property type="entry name" value="Acetylglutamate kinase-like"/>
    <property type="match status" value="1"/>
</dbReference>
<dbReference type="PIRSF" id="PIRSF000729">
    <property type="entry name" value="GK"/>
    <property type="match status" value="1"/>
</dbReference>
<evidence type="ECO:0000256" key="8">
    <source>
        <dbReference type="HAMAP-Rule" id="MF_00456"/>
    </source>
</evidence>
<dbReference type="InterPro" id="IPR019797">
    <property type="entry name" value="Glutamate_5-kinase_CS"/>
</dbReference>
<accession>A0ABM7NYF7</accession>
<comment type="function">
    <text evidence="8">Catalyzes the transfer of a phosphate group to glutamate to form L-glutamate 5-phosphate.</text>
</comment>
<dbReference type="CDD" id="cd04242">
    <property type="entry name" value="AAK_G5K_ProB"/>
    <property type="match status" value="1"/>
</dbReference>
<feature type="binding site" evidence="8">
    <location>
        <position position="134"/>
    </location>
    <ligand>
        <name>substrate</name>
    </ligand>
</feature>
<feature type="domain" description="PUA" evidence="9">
    <location>
        <begin position="275"/>
        <end position="348"/>
    </location>
</feature>
<dbReference type="PRINTS" id="PR00474">
    <property type="entry name" value="GLU5KINASE"/>
</dbReference>
<evidence type="ECO:0000259" key="9">
    <source>
        <dbReference type="SMART" id="SM00359"/>
    </source>
</evidence>
<dbReference type="InterPro" id="IPR015947">
    <property type="entry name" value="PUA-like_sf"/>
</dbReference>
<dbReference type="SUPFAM" id="SSF53633">
    <property type="entry name" value="Carbamate kinase-like"/>
    <property type="match status" value="1"/>
</dbReference>
<evidence type="ECO:0000256" key="4">
    <source>
        <dbReference type="ARBA" id="ARBA00022679"/>
    </source>
</evidence>
<feature type="binding site" evidence="8">
    <location>
        <position position="7"/>
    </location>
    <ligand>
        <name>ATP</name>
        <dbReference type="ChEBI" id="CHEBI:30616"/>
    </ligand>
</feature>
<dbReference type="Gene3D" id="2.30.130.10">
    <property type="entry name" value="PUA domain"/>
    <property type="match status" value="1"/>
</dbReference>
<keyword evidence="4 8" id="KW-0808">Transferase</keyword>
<proteinExistence type="inferred from homology"/>
<dbReference type="Proteomes" id="UP001319045">
    <property type="component" value="Chromosome"/>
</dbReference>
<evidence type="ECO:0000256" key="6">
    <source>
        <dbReference type="ARBA" id="ARBA00022777"/>
    </source>
</evidence>
<protein>
    <recommendedName>
        <fullName evidence="8">Glutamate 5-kinase</fullName>
        <ecNumber evidence="8">2.7.2.11</ecNumber>
    </recommendedName>
    <alternativeName>
        <fullName evidence="8">Gamma-glutamyl kinase</fullName>
        <shortName evidence="8">GK</shortName>
    </alternativeName>
</protein>
<dbReference type="InterPro" id="IPR011529">
    <property type="entry name" value="Glu_5kinase"/>
</dbReference>
<dbReference type="PANTHER" id="PTHR43654:SF1">
    <property type="entry name" value="ISOPENTENYL PHOSPHATE KINASE"/>
    <property type="match status" value="1"/>
</dbReference>
<feature type="binding site" evidence="8">
    <location>
        <position position="146"/>
    </location>
    <ligand>
        <name>substrate</name>
    </ligand>
</feature>
<dbReference type="EMBL" id="AP024484">
    <property type="protein sequence ID" value="BCS85538.1"/>
    <property type="molecule type" value="Genomic_DNA"/>
</dbReference>
<evidence type="ECO:0000256" key="5">
    <source>
        <dbReference type="ARBA" id="ARBA00022741"/>
    </source>
</evidence>
<comment type="caution">
    <text evidence="8">Lacks conserved residue(s) required for the propagation of feature annotation.</text>
</comment>
<dbReference type="Pfam" id="PF00696">
    <property type="entry name" value="AA_kinase"/>
    <property type="match status" value="1"/>
</dbReference>
<keyword evidence="3 8" id="KW-0641">Proline biosynthesis</keyword>
<dbReference type="InterPro" id="IPR001048">
    <property type="entry name" value="Asp/Glu/Uridylate_kinase"/>
</dbReference>